<evidence type="ECO:0000313" key="2">
    <source>
        <dbReference type="EMBL" id="EFO28326.1"/>
    </source>
</evidence>
<dbReference type="KEGG" id="loa:LOAG_00145"/>
<dbReference type="AlphaFoldDB" id="A0A1S0UBR7"/>
<accession>A0A1S0UBR7</accession>
<evidence type="ECO:0000256" key="1">
    <source>
        <dbReference type="SAM" id="SignalP"/>
    </source>
</evidence>
<feature type="signal peptide" evidence="1">
    <location>
        <begin position="1"/>
        <end position="19"/>
    </location>
</feature>
<dbReference type="RefSeq" id="XP_003135733.1">
    <property type="nucleotide sequence ID" value="XM_003135685.1"/>
</dbReference>
<dbReference type="GeneID" id="9937513"/>
<protein>
    <submittedName>
        <fullName evidence="2">Uncharacterized protein</fullName>
    </submittedName>
</protein>
<gene>
    <name evidence="2" type="ORF">LOAG_00145</name>
</gene>
<sequence length="144" mass="17018">MRVFVRVCVCVMFVQPGRCGHINYRSPETRKRIRSRRRQQEIVIMCLKGATSLPKQEMCRLESKSVMGETQPLEGGTEKILYPWCREEAVLCEDERLEHEACNGKKIPREYMKRYSDLHIHRYKCIAIMERCYAKFNRAINEGS</sequence>
<feature type="chain" id="PRO_5010290918" evidence="1">
    <location>
        <begin position="20"/>
        <end position="144"/>
    </location>
</feature>
<reference evidence="2" key="1">
    <citation type="submission" date="2012-04" db="EMBL/GenBank/DDBJ databases">
        <title>The Genome Sequence of Loa loa.</title>
        <authorList>
            <consortium name="The Broad Institute Genome Sequencing Platform"/>
            <consortium name="Broad Institute Genome Sequencing Center for Infectious Disease"/>
            <person name="Nutman T.B."/>
            <person name="Fink D.L."/>
            <person name="Russ C."/>
            <person name="Young S."/>
            <person name="Zeng Q."/>
            <person name="Gargeya S."/>
            <person name="Alvarado L."/>
            <person name="Berlin A."/>
            <person name="Chapman S.B."/>
            <person name="Chen Z."/>
            <person name="Freedman E."/>
            <person name="Gellesch M."/>
            <person name="Goldberg J."/>
            <person name="Griggs A."/>
            <person name="Gujja S."/>
            <person name="Heilman E.R."/>
            <person name="Heiman D."/>
            <person name="Howarth C."/>
            <person name="Mehta T."/>
            <person name="Neiman D."/>
            <person name="Pearson M."/>
            <person name="Roberts A."/>
            <person name="Saif S."/>
            <person name="Shea T."/>
            <person name="Shenoy N."/>
            <person name="Sisk P."/>
            <person name="Stolte C."/>
            <person name="Sykes S."/>
            <person name="White J."/>
            <person name="Yandava C."/>
            <person name="Haas B."/>
            <person name="Henn M.R."/>
            <person name="Nusbaum C."/>
            <person name="Birren B."/>
        </authorList>
    </citation>
    <scope>NUCLEOTIDE SEQUENCE [LARGE SCALE GENOMIC DNA]</scope>
</reference>
<dbReference type="InParanoid" id="A0A1S0UBR7"/>
<organism evidence="2">
    <name type="scientific">Loa loa</name>
    <name type="common">Eye worm</name>
    <name type="synonym">Filaria loa</name>
    <dbReference type="NCBI Taxonomy" id="7209"/>
    <lineage>
        <taxon>Eukaryota</taxon>
        <taxon>Metazoa</taxon>
        <taxon>Ecdysozoa</taxon>
        <taxon>Nematoda</taxon>
        <taxon>Chromadorea</taxon>
        <taxon>Rhabditida</taxon>
        <taxon>Spirurina</taxon>
        <taxon>Spiruromorpha</taxon>
        <taxon>Filarioidea</taxon>
        <taxon>Onchocercidae</taxon>
        <taxon>Loa</taxon>
    </lineage>
</organism>
<dbReference type="CTD" id="9937513"/>
<keyword evidence="1" id="KW-0732">Signal</keyword>
<name>A0A1S0UBR7_LOALO</name>
<dbReference type="EMBL" id="JH712150">
    <property type="protein sequence ID" value="EFO28326.1"/>
    <property type="molecule type" value="Genomic_DNA"/>
</dbReference>
<proteinExistence type="predicted"/>